<evidence type="ECO:0000313" key="8">
    <source>
        <dbReference type="EMBL" id="OUD13977.1"/>
    </source>
</evidence>
<keyword evidence="2" id="KW-0902">Two-component regulatory system</keyword>
<gene>
    <name evidence="8" type="ORF">TPSD3_06430</name>
</gene>
<feature type="modified residue" description="4-aspartylphosphate" evidence="6">
    <location>
        <position position="57"/>
    </location>
</feature>
<dbReference type="PROSITE" id="PS50110">
    <property type="entry name" value="RESPONSE_REGULATORY"/>
    <property type="match status" value="1"/>
</dbReference>
<dbReference type="PANTHER" id="PTHR44591">
    <property type="entry name" value="STRESS RESPONSE REGULATOR PROTEIN 1"/>
    <property type="match status" value="1"/>
</dbReference>
<keyword evidence="9" id="KW-1185">Reference proteome</keyword>
<evidence type="ECO:0000256" key="1">
    <source>
        <dbReference type="ARBA" id="ARBA00022553"/>
    </source>
</evidence>
<dbReference type="FunFam" id="3.40.50.2300:FF:000001">
    <property type="entry name" value="DNA-binding response regulator PhoB"/>
    <property type="match status" value="1"/>
</dbReference>
<accession>A0A251X8C1</accession>
<evidence type="ECO:0000256" key="4">
    <source>
        <dbReference type="ARBA" id="ARBA00023125"/>
    </source>
</evidence>
<proteinExistence type="predicted"/>
<dbReference type="GO" id="GO:0003677">
    <property type="term" value="F:DNA binding"/>
    <property type="evidence" value="ECO:0007669"/>
    <property type="project" value="UniProtKB-KW"/>
</dbReference>
<evidence type="ECO:0000256" key="6">
    <source>
        <dbReference type="PROSITE-ProRule" id="PRU00169"/>
    </source>
</evidence>
<protein>
    <recommendedName>
        <fullName evidence="7">Response regulatory domain-containing protein</fullName>
    </recommendedName>
</protein>
<name>A0A251X8C1_9GAMM</name>
<dbReference type="PANTHER" id="PTHR44591:SF3">
    <property type="entry name" value="RESPONSE REGULATORY DOMAIN-CONTAINING PROTEIN"/>
    <property type="match status" value="1"/>
</dbReference>
<dbReference type="OrthoDB" id="9802426at2"/>
<keyword evidence="4" id="KW-0238">DNA-binding</keyword>
<dbReference type="InterPro" id="IPR050595">
    <property type="entry name" value="Bact_response_regulator"/>
</dbReference>
<keyword evidence="3" id="KW-0805">Transcription regulation</keyword>
<evidence type="ECO:0000256" key="2">
    <source>
        <dbReference type="ARBA" id="ARBA00023012"/>
    </source>
</evidence>
<evidence type="ECO:0000313" key="9">
    <source>
        <dbReference type="Proteomes" id="UP000194798"/>
    </source>
</evidence>
<evidence type="ECO:0000259" key="7">
    <source>
        <dbReference type="PROSITE" id="PS50110"/>
    </source>
</evidence>
<dbReference type="SMART" id="SM00448">
    <property type="entry name" value="REC"/>
    <property type="match status" value="1"/>
</dbReference>
<sequence length="118" mass="13284">MIHSNLSTILIVDDMPENISVLFDFLSRHDFEVLVACNGKSALQIVESAKPHLVLLDVMMPEMNGFEVCRRLKKEMGYVDLPIIFMTALSDTVDKVHGFALGAVDYIPIFSESYNNTF</sequence>
<comment type="caution">
    <text evidence="8">The sequence shown here is derived from an EMBL/GenBank/DDBJ whole genome shotgun (WGS) entry which is preliminary data.</text>
</comment>
<dbReference type="InterPro" id="IPR001789">
    <property type="entry name" value="Sig_transdc_resp-reg_receiver"/>
</dbReference>
<evidence type="ECO:0000256" key="3">
    <source>
        <dbReference type="ARBA" id="ARBA00023015"/>
    </source>
</evidence>
<dbReference type="Proteomes" id="UP000194798">
    <property type="component" value="Unassembled WGS sequence"/>
</dbReference>
<dbReference type="InterPro" id="IPR011006">
    <property type="entry name" value="CheY-like_superfamily"/>
</dbReference>
<feature type="domain" description="Response regulatory" evidence="7">
    <location>
        <begin position="8"/>
        <end position="118"/>
    </location>
</feature>
<dbReference type="Pfam" id="PF00072">
    <property type="entry name" value="Response_reg"/>
    <property type="match status" value="1"/>
</dbReference>
<dbReference type="CDD" id="cd19920">
    <property type="entry name" value="REC_PA4781-like"/>
    <property type="match status" value="1"/>
</dbReference>
<dbReference type="GO" id="GO:0000160">
    <property type="term" value="P:phosphorelay signal transduction system"/>
    <property type="evidence" value="ECO:0007669"/>
    <property type="project" value="UniProtKB-KW"/>
</dbReference>
<keyword evidence="1 6" id="KW-0597">Phosphoprotein</keyword>
<dbReference type="Gene3D" id="3.40.50.2300">
    <property type="match status" value="1"/>
</dbReference>
<dbReference type="AlphaFoldDB" id="A0A251X8C1"/>
<keyword evidence="5" id="KW-0804">Transcription</keyword>
<dbReference type="RefSeq" id="WP_086487761.1">
    <property type="nucleotide sequence ID" value="NZ_MSLT01000012.1"/>
</dbReference>
<dbReference type="EMBL" id="MSLT01000012">
    <property type="protein sequence ID" value="OUD13977.1"/>
    <property type="molecule type" value="Genomic_DNA"/>
</dbReference>
<evidence type="ECO:0000256" key="5">
    <source>
        <dbReference type="ARBA" id="ARBA00023163"/>
    </source>
</evidence>
<organism evidence="8 9">
    <name type="scientific">Thioflexithrix psekupsensis</name>
    <dbReference type="NCBI Taxonomy" id="1570016"/>
    <lineage>
        <taxon>Bacteria</taxon>
        <taxon>Pseudomonadati</taxon>
        <taxon>Pseudomonadota</taxon>
        <taxon>Gammaproteobacteria</taxon>
        <taxon>Thiotrichales</taxon>
        <taxon>Thioflexithrix</taxon>
    </lineage>
</organism>
<reference evidence="8 9" key="1">
    <citation type="submission" date="2016-12" db="EMBL/GenBank/DDBJ databases">
        <title>Thioflexothrix psekupsii D3 genome sequencing and assembly.</title>
        <authorList>
            <person name="Fomenkov A."/>
            <person name="Vincze T."/>
            <person name="Grabovich M."/>
            <person name="Anton B.P."/>
            <person name="Dubinina G."/>
            <person name="Orlova M."/>
            <person name="Belousova E."/>
            <person name="Roberts R.J."/>
        </authorList>
    </citation>
    <scope>NUCLEOTIDE SEQUENCE [LARGE SCALE GENOMIC DNA]</scope>
    <source>
        <strain evidence="8">D3</strain>
    </source>
</reference>
<dbReference type="SUPFAM" id="SSF52172">
    <property type="entry name" value="CheY-like"/>
    <property type="match status" value="1"/>
</dbReference>